<accession>A0AAD9QLF5</accession>
<dbReference type="EMBL" id="JARQWQ010000025">
    <property type="protein sequence ID" value="KAK2563426.1"/>
    <property type="molecule type" value="Genomic_DNA"/>
</dbReference>
<name>A0AAD9QLF5_ACRCE</name>
<protein>
    <submittedName>
        <fullName evidence="1">Uncharacterized protein</fullName>
    </submittedName>
</protein>
<dbReference type="Proteomes" id="UP001249851">
    <property type="component" value="Unassembled WGS sequence"/>
</dbReference>
<gene>
    <name evidence="1" type="ORF">P5673_013128</name>
</gene>
<proteinExistence type="predicted"/>
<organism evidence="1 2">
    <name type="scientific">Acropora cervicornis</name>
    <name type="common">Staghorn coral</name>
    <dbReference type="NCBI Taxonomy" id="6130"/>
    <lineage>
        <taxon>Eukaryota</taxon>
        <taxon>Metazoa</taxon>
        <taxon>Cnidaria</taxon>
        <taxon>Anthozoa</taxon>
        <taxon>Hexacorallia</taxon>
        <taxon>Scleractinia</taxon>
        <taxon>Astrocoeniina</taxon>
        <taxon>Acroporidae</taxon>
        <taxon>Acropora</taxon>
    </lineage>
</organism>
<sequence length="527" mass="60642">MSYGNGSSTECQSYLCRSKIAVLEKLKQLKVAKPSIDVTSKPSEPIASRRSRFKFPDPKKDCYLNIKVRSDDGKQCLPVFYENQEEIIDQYFILYVESVKRFSFDGKELIRNKDERECYCYSPFSEHEKGLKKKYPGFWFRFFGEEAIFRITVALKIDVAFVGKLLGRKRILDSLGLANGIVASEQVEISTFVQNSPKSESNDFINSSKIFPALYFNQEYKSIFSKFKDLRKKLNFCELEKYFTQTLASLQENDLRVVLFLEQSQEACRKNHFEKSKLLLKNAVDLAAKCKNKTLLMGRAYLYLSYVHQKDGCLGIAEECLAVARKKLQALEACEDLGDLCFQEGLVLSSFAQKMPKFAFQLIKEAILKFEHAAVLFANCLAMDNVLDKQCCTFIRLASLLLQQMSGSVDSCGTSMQNELRAEKHLEWVKGRLPELSEKTKFYFHVCQTELHYKKQQFAKAKESLDSARQIEESSQLEEQAVWTQMPVKTTEKSHMQKEIVRKISEISVEECFEDNIHLGYQGDESS</sequence>
<keyword evidence="2" id="KW-1185">Reference proteome</keyword>
<reference evidence="1" key="2">
    <citation type="journal article" date="2023" name="Science">
        <title>Genomic signatures of disease resistance in endangered staghorn corals.</title>
        <authorList>
            <person name="Vollmer S.V."/>
            <person name="Selwyn J.D."/>
            <person name="Despard B.A."/>
            <person name="Roesel C.L."/>
        </authorList>
    </citation>
    <scope>NUCLEOTIDE SEQUENCE</scope>
    <source>
        <strain evidence="1">K2</strain>
    </source>
</reference>
<evidence type="ECO:0000313" key="1">
    <source>
        <dbReference type="EMBL" id="KAK2563426.1"/>
    </source>
</evidence>
<reference evidence="1" key="1">
    <citation type="journal article" date="2023" name="G3 (Bethesda)">
        <title>Whole genome assembly and annotation of the endangered Caribbean coral Acropora cervicornis.</title>
        <authorList>
            <person name="Selwyn J.D."/>
            <person name="Vollmer S.V."/>
        </authorList>
    </citation>
    <scope>NUCLEOTIDE SEQUENCE</scope>
    <source>
        <strain evidence="1">K2</strain>
    </source>
</reference>
<dbReference type="AlphaFoldDB" id="A0AAD9QLF5"/>
<evidence type="ECO:0000313" key="2">
    <source>
        <dbReference type="Proteomes" id="UP001249851"/>
    </source>
</evidence>
<comment type="caution">
    <text evidence="1">The sequence shown here is derived from an EMBL/GenBank/DDBJ whole genome shotgun (WGS) entry which is preliminary data.</text>
</comment>